<protein>
    <submittedName>
        <fullName evidence="1">CLUMA_CG017735, isoform A</fullName>
    </submittedName>
</protein>
<evidence type="ECO:0000313" key="2">
    <source>
        <dbReference type="Proteomes" id="UP000183832"/>
    </source>
</evidence>
<organism evidence="1 2">
    <name type="scientific">Clunio marinus</name>
    <dbReference type="NCBI Taxonomy" id="568069"/>
    <lineage>
        <taxon>Eukaryota</taxon>
        <taxon>Metazoa</taxon>
        <taxon>Ecdysozoa</taxon>
        <taxon>Arthropoda</taxon>
        <taxon>Hexapoda</taxon>
        <taxon>Insecta</taxon>
        <taxon>Pterygota</taxon>
        <taxon>Neoptera</taxon>
        <taxon>Endopterygota</taxon>
        <taxon>Diptera</taxon>
        <taxon>Nematocera</taxon>
        <taxon>Chironomoidea</taxon>
        <taxon>Chironomidae</taxon>
        <taxon>Clunio</taxon>
    </lineage>
</organism>
<sequence length="89" mass="10225">MHKYKFCTQVHLPSQLFHCLSAIIAVWLCTNERFLVTMCKKMISCVGCIVTNVNAVRKLAWESFCLEAITMNKFVLFKNMSNGRKKSSC</sequence>
<gene>
    <name evidence="1" type="ORF">CLUMA_CG017735</name>
</gene>
<evidence type="ECO:0000313" key="1">
    <source>
        <dbReference type="EMBL" id="CRL04671.1"/>
    </source>
</evidence>
<dbReference type="Proteomes" id="UP000183832">
    <property type="component" value="Unassembled WGS sequence"/>
</dbReference>
<dbReference type="EMBL" id="CVRI01000063">
    <property type="protein sequence ID" value="CRL04671.1"/>
    <property type="molecule type" value="Genomic_DNA"/>
</dbReference>
<accession>A0A1J1IWZ1</accession>
<keyword evidence="2" id="KW-1185">Reference proteome</keyword>
<dbReference type="AlphaFoldDB" id="A0A1J1IWZ1"/>
<reference evidence="1 2" key="1">
    <citation type="submission" date="2015-04" db="EMBL/GenBank/DDBJ databases">
        <authorList>
            <person name="Syromyatnikov M.Y."/>
            <person name="Popov V.N."/>
        </authorList>
    </citation>
    <scope>NUCLEOTIDE SEQUENCE [LARGE SCALE GENOMIC DNA]</scope>
</reference>
<name>A0A1J1IWZ1_9DIPT</name>
<proteinExistence type="predicted"/>